<dbReference type="GO" id="GO:0003755">
    <property type="term" value="F:peptidyl-prolyl cis-trans isomerase activity"/>
    <property type="evidence" value="ECO:0007669"/>
    <property type="project" value="UniProtKB-KW"/>
</dbReference>
<dbReference type="EC" id="5.2.1.8" evidence="2"/>
<accession>A0A7X1Z738</accession>
<name>A0A7X1Z738_9LACT</name>
<dbReference type="InterPro" id="IPR000297">
    <property type="entry name" value="PPIase_PpiC"/>
</dbReference>
<feature type="chain" id="PRO_5031098971" description="peptidylprolyl isomerase" evidence="6">
    <location>
        <begin position="30"/>
        <end position="304"/>
    </location>
</feature>
<dbReference type="OrthoDB" id="2194386at2"/>
<evidence type="ECO:0000256" key="3">
    <source>
        <dbReference type="ARBA" id="ARBA00022729"/>
    </source>
</evidence>
<evidence type="ECO:0000313" key="8">
    <source>
        <dbReference type="EMBL" id="MQW38953.1"/>
    </source>
</evidence>
<evidence type="ECO:0000259" key="7">
    <source>
        <dbReference type="Pfam" id="PF13145"/>
    </source>
</evidence>
<proteinExistence type="predicted"/>
<dbReference type="PROSITE" id="PS51257">
    <property type="entry name" value="PROKAR_LIPOPROTEIN"/>
    <property type="match status" value="1"/>
</dbReference>
<evidence type="ECO:0000256" key="4">
    <source>
        <dbReference type="ARBA" id="ARBA00023110"/>
    </source>
</evidence>
<dbReference type="EMBL" id="WITJ01000004">
    <property type="protein sequence ID" value="MQW38953.1"/>
    <property type="molecule type" value="Genomic_DNA"/>
</dbReference>
<feature type="signal peptide" evidence="6">
    <location>
        <begin position="1"/>
        <end position="29"/>
    </location>
</feature>
<dbReference type="Pfam" id="PF13145">
    <property type="entry name" value="Rotamase_2"/>
    <property type="match status" value="1"/>
</dbReference>
<comment type="caution">
    <text evidence="8">The sequence shown here is derived from an EMBL/GenBank/DDBJ whole genome shotgun (WGS) entry which is preliminary data.</text>
</comment>
<dbReference type="InterPro" id="IPR050245">
    <property type="entry name" value="PrsA_foldase"/>
</dbReference>
<dbReference type="Proteomes" id="UP000439550">
    <property type="component" value="Unassembled WGS sequence"/>
</dbReference>
<evidence type="ECO:0000256" key="1">
    <source>
        <dbReference type="ARBA" id="ARBA00000971"/>
    </source>
</evidence>
<sequence>MKFKKLGLVLSAVVATSAVLVLSGCSSNAASKDIITMKGDTVQVNDLYDRAKQFPNLPTNTLLQNITFDKIFEKESAIAKEATTKKVDAQFNSVKKQYGTQFDSALQQQGLTEANFKPYLKTQLLEQAAIEKDIAKTQYTEANLKTAWATYHPDVTAFVLSETSSDAANKAIAANKADAAKFDKDNASSKVTFNSASTTVSDDVKTAAYKLKNGEISGVVTSSDASTGQTSYYVVKMIKTSDKGTDMNKYKSELKKVIKTQKMSDSTYVSGVIGSYLKKYNVTVKESAFSSLFSQFTSQSSQSK</sequence>
<dbReference type="PANTHER" id="PTHR47245:SF1">
    <property type="entry name" value="FOLDASE PROTEIN PRSA"/>
    <property type="match status" value="1"/>
</dbReference>
<keyword evidence="3 6" id="KW-0732">Signal</keyword>
<feature type="domain" description="PpiC" evidence="7">
    <location>
        <begin position="165"/>
        <end position="239"/>
    </location>
</feature>
<dbReference type="InterPro" id="IPR027304">
    <property type="entry name" value="Trigger_fact/SurA_dom_sf"/>
</dbReference>
<keyword evidence="4" id="KW-0697">Rotamase</keyword>
<dbReference type="SUPFAM" id="SSF109998">
    <property type="entry name" value="Triger factor/SurA peptide-binding domain-like"/>
    <property type="match status" value="1"/>
</dbReference>
<gene>
    <name evidence="8" type="ORF">GHI93_03170</name>
</gene>
<keyword evidence="9" id="KW-1185">Reference proteome</keyword>
<dbReference type="Gene3D" id="1.10.4030.10">
    <property type="entry name" value="Porin chaperone SurA, peptide-binding domain"/>
    <property type="match status" value="1"/>
</dbReference>
<evidence type="ECO:0000256" key="5">
    <source>
        <dbReference type="ARBA" id="ARBA00023235"/>
    </source>
</evidence>
<reference evidence="8 9" key="1">
    <citation type="submission" date="2019-10" db="EMBL/GenBank/DDBJ databases">
        <authorList>
            <person name="Dong K."/>
        </authorList>
    </citation>
    <scope>NUCLEOTIDE SEQUENCE [LARGE SCALE GENOMIC DNA]</scope>
    <source>
        <strain evidence="8 9">DSM 28960</strain>
    </source>
</reference>
<comment type="catalytic activity">
    <reaction evidence="1">
        <text>[protein]-peptidylproline (omega=180) = [protein]-peptidylproline (omega=0)</text>
        <dbReference type="Rhea" id="RHEA:16237"/>
        <dbReference type="Rhea" id="RHEA-COMP:10747"/>
        <dbReference type="Rhea" id="RHEA-COMP:10748"/>
        <dbReference type="ChEBI" id="CHEBI:83833"/>
        <dbReference type="ChEBI" id="CHEBI:83834"/>
        <dbReference type="EC" id="5.2.1.8"/>
    </reaction>
</comment>
<dbReference type="AlphaFoldDB" id="A0A7X1Z738"/>
<evidence type="ECO:0000256" key="2">
    <source>
        <dbReference type="ARBA" id="ARBA00013194"/>
    </source>
</evidence>
<dbReference type="RefSeq" id="WP_153495544.1">
    <property type="nucleotide sequence ID" value="NZ_CAXYUY010000017.1"/>
</dbReference>
<dbReference type="PANTHER" id="PTHR47245">
    <property type="entry name" value="PEPTIDYLPROLYL ISOMERASE"/>
    <property type="match status" value="1"/>
</dbReference>
<organism evidence="8 9">
    <name type="scientific">Lactococcus hircilactis</name>
    <dbReference type="NCBI Taxonomy" id="1494462"/>
    <lineage>
        <taxon>Bacteria</taxon>
        <taxon>Bacillati</taxon>
        <taxon>Bacillota</taxon>
        <taxon>Bacilli</taxon>
        <taxon>Lactobacillales</taxon>
        <taxon>Streptococcaceae</taxon>
        <taxon>Lactococcus</taxon>
    </lineage>
</organism>
<protein>
    <recommendedName>
        <fullName evidence="2">peptidylprolyl isomerase</fullName>
        <ecNumber evidence="2">5.2.1.8</ecNumber>
    </recommendedName>
</protein>
<keyword evidence="5" id="KW-0413">Isomerase</keyword>
<evidence type="ECO:0000256" key="6">
    <source>
        <dbReference type="SAM" id="SignalP"/>
    </source>
</evidence>
<evidence type="ECO:0000313" key="9">
    <source>
        <dbReference type="Proteomes" id="UP000439550"/>
    </source>
</evidence>